<feature type="domain" description="Flagellar hook protein FlgE D2" evidence="8">
    <location>
        <begin position="157"/>
        <end position="292"/>
    </location>
</feature>
<evidence type="ECO:0000259" key="9">
    <source>
        <dbReference type="Pfam" id="PF22692"/>
    </source>
</evidence>
<feature type="domain" description="Flagellar basal body rod protein N-terminal" evidence="6">
    <location>
        <begin position="6"/>
        <end position="33"/>
    </location>
</feature>
<dbReference type="RefSeq" id="WP_097096830.1">
    <property type="nucleotide sequence ID" value="NZ_OCMY01000001.1"/>
</dbReference>
<evidence type="ECO:0000256" key="2">
    <source>
        <dbReference type="ARBA" id="ARBA00009677"/>
    </source>
</evidence>
<dbReference type="NCBIfam" id="NF004238">
    <property type="entry name" value="PRK05682.1-1"/>
    <property type="match status" value="1"/>
</dbReference>
<accession>A0A286BXV5</accession>
<organism evidence="10 11">
    <name type="scientific">Candidatus Pantoea floridensis</name>
    <dbReference type="NCBI Taxonomy" id="1938870"/>
    <lineage>
        <taxon>Bacteria</taxon>
        <taxon>Pseudomonadati</taxon>
        <taxon>Pseudomonadota</taxon>
        <taxon>Gammaproteobacteria</taxon>
        <taxon>Enterobacterales</taxon>
        <taxon>Erwiniaceae</taxon>
        <taxon>Pantoea</taxon>
    </lineage>
</organism>
<dbReference type="InterPro" id="IPR053967">
    <property type="entry name" value="LlgE_F_G-like_D1"/>
</dbReference>
<dbReference type="AlphaFoldDB" id="A0A286BXV5"/>
<comment type="similarity">
    <text evidence="2 5">Belongs to the flagella basal body rod proteins family.</text>
</comment>
<dbReference type="Gene3D" id="2.60.98.20">
    <property type="entry name" value="Flagellar hook protein FlgE"/>
    <property type="match status" value="1"/>
</dbReference>
<dbReference type="GO" id="GO:0009424">
    <property type="term" value="C:bacterial-type flagellum hook"/>
    <property type="evidence" value="ECO:0007669"/>
    <property type="project" value="TreeGrafter"/>
</dbReference>
<dbReference type="OrthoDB" id="8578401at2"/>
<evidence type="ECO:0000259" key="8">
    <source>
        <dbReference type="Pfam" id="PF07559"/>
    </source>
</evidence>
<dbReference type="GO" id="GO:0009425">
    <property type="term" value="C:bacterial-type flagellum basal body"/>
    <property type="evidence" value="ECO:0007669"/>
    <property type="project" value="UniProtKB-SubCell"/>
</dbReference>
<keyword evidence="10" id="KW-0282">Flagellum</keyword>
<feature type="domain" description="Flagellar hook protein FlgE/F/G-like D1" evidence="9">
    <location>
        <begin position="75"/>
        <end position="153"/>
    </location>
</feature>
<evidence type="ECO:0000256" key="3">
    <source>
        <dbReference type="ARBA" id="ARBA00019015"/>
    </source>
</evidence>
<dbReference type="InterPro" id="IPR020013">
    <property type="entry name" value="Flagellar_FlgE/F/G"/>
</dbReference>
<evidence type="ECO:0000256" key="1">
    <source>
        <dbReference type="ARBA" id="ARBA00004117"/>
    </source>
</evidence>
<dbReference type="InterPro" id="IPR037058">
    <property type="entry name" value="Falgellar_hook_FlgE_sf"/>
</dbReference>
<dbReference type="InterPro" id="IPR037925">
    <property type="entry name" value="FlgE/F/G-like"/>
</dbReference>
<comment type="function">
    <text evidence="5">A flexible structure which links the flagellar filament to the drive apparatus in the basal body.</text>
</comment>
<dbReference type="GO" id="GO:0005829">
    <property type="term" value="C:cytosol"/>
    <property type="evidence" value="ECO:0007669"/>
    <property type="project" value="TreeGrafter"/>
</dbReference>
<evidence type="ECO:0000313" key="11">
    <source>
        <dbReference type="Proteomes" id="UP000219271"/>
    </source>
</evidence>
<dbReference type="GO" id="GO:0071978">
    <property type="term" value="P:bacterial-type flagellum-dependent swarming motility"/>
    <property type="evidence" value="ECO:0007669"/>
    <property type="project" value="TreeGrafter"/>
</dbReference>
<evidence type="ECO:0000313" key="10">
    <source>
        <dbReference type="EMBL" id="SOD38970.1"/>
    </source>
</evidence>
<dbReference type="InterPro" id="IPR011491">
    <property type="entry name" value="FlgE_D2"/>
</dbReference>
<dbReference type="InterPro" id="IPR001444">
    <property type="entry name" value="Flag_bb_rod_N"/>
</dbReference>
<dbReference type="Proteomes" id="UP000219271">
    <property type="component" value="Unassembled WGS sequence"/>
</dbReference>
<sequence length="412" mass="43094">MSFSQGLSGLNAASKALDVVGNNIANSQTVGFKAGSVSFADIFAGTTGLGVQVAGINQDFNSGSLASTGRDLDIAIDGKGFFRFVNEGGSVFYGRNGQFNTDEKGNVINSSGMYLTGYQATGTPPKIEPGAPIGPIRIPTDDMQPEASTAGTLTGNLKADDDKVIASAFNAEDPSTYNFVSQIEATDSLGSKHTVKVYFVQTSPGEWKAYAGDETSPRMDTGSPPKPIYSEMQLKFDASGNLIPGTTVPAGGVMNITGAALNGANALNLQLDLKALTKNASDSLVKLGEIDGQAPGKYQNFKIGDNGEVVATYSNGKRQTVAQIVLADFPNTSGLQSEGNNVWSESSSSGQPFLGASGTGSFGDVNGSMLEQSNVDMGAEMVNMIVYQRNYQSNSQTIKTQSELLQTLVNLR</sequence>
<evidence type="ECO:0000259" key="7">
    <source>
        <dbReference type="Pfam" id="PF06429"/>
    </source>
</evidence>
<keyword evidence="10" id="KW-0966">Cell projection</keyword>
<dbReference type="NCBIfam" id="TIGR03506">
    <property type="entry name" value="FlgEFG_subfam"/>
    <property type="match status" value="1"/>
</dbReference>
<evidence type="ECO:0000256" key="5">
    <source>
        <dbReference type="RuleBase" id="RU362116"/>
    </source>
</evidence>
<evidence type="ECO:0000259" key="6">
    <source>
        <dbReference type="Pfam" id="PF00460"/>
    </source>
</evidence>
<dbReference type="Pfam" id="PF00460">
    <property type="entry name" value="Flg_bb_rod"/>
    <property type="match status" value="1"/>
</dbReference>
<keyword evidence="10" id="KW-0969">Cilium</keyword>
<proteinExistence type="inferred from homology"/>
<evidence type="ECO:0000256" key="4">
    <source>
        <dbReference type="ARBA" id="ARBA00023143"/>
    </source>
</evidence>
<protein>
    <recommendedName>
        <fullName evidence="3 5">Flagellar hook protein FlgE</fullName>
    </recommendedName>
</protein>
<feature type="domain" description="Flagellar basal-body/hook protein C-terminal" evidence="7">
    <location>
        <begin position="368"/>
        <end position="411"/>
    </location>
</feature>
<dbReference type="PANTHER" id="PTHR30435">
    <property type="entry name" value="FLAGELLAR PROTEIN"/>
    <property type="match status" value="1"/>
</dbReference>
<dbReference type="Pfam" id="PF06429">
    <property type="entry name" value="Flg_bbr_C"/>
    <property type="match status" value="1"/>
</dbReference>
<dbReference type="SUPFAM" id="SSF117143">
    <property type="entry name" value="Flagellar hook protein flgE"/>
    <property type="match status" value="1"/>
</dbReference>
<dbReference type="PANTHER" id="PTHR30435:SF1">
    <property type="entry name" value="FLAGELLAR HOOK PROTEIN FLGE"/>
    <property type="match status" value="1"/>
</dbReference>
<comment type="subcellular location">
    <subcellularLocation>
        <location evidence="1 5">Bacterial flagellum basal body</location>
    </subcellularLocation>
</comment>
<dbReference type="InterPro" id="IPR010930">
    <property type="entry name" value="Flg_bb/hook_C_dom"/>
</dbReference>
<dbReference type="Pfam" id="PF07559">
    <property type="entry name" value="FlgE_D2"/>
    <property type="match status" value="1"/>
</dbReference>
<name>A0A286BXV5_9GAMM</name>
<reference evidence="11" key="1">
    <citation type="submission" date="2017-09" db="EMBL/GenBank/DDBJ databases">
        <authorList>
            <person name="Varghese N."/>
            <person name="Submissions S."/>
        </authorList>
    </citation>
    <scope>NUCLEOTIDE SEQUENCE [LARGE SCALE GENOMIC DNA]</scope>
    <source>
        <strain evidence="11">JKS000234</strain>
    </source>
</reference>
<gene>
    <name evidence="10" type="ORF">SAMN06273570_3407</name>
</gene>
<keyword evidence="4 5" id="KW-0975">Bacterial flagellum</keyword>
<keyword evidence="11" id="KW-1185">Reference proteome</keyword>
<dbReference type="Pfam" id="PF22692">
    <property type="entry name" value="LlgE_F_G_D1"/>
    <property type="match status" value="1"/>
</dbReference>
<dbReference type="EMBL" id="OCMY01000001">
    <property type="protein sequence ID" value="SOD38970.1"/>
    <property type="molecule type" value="Genomic_DNA"/>
</dbReference>